<protein>
    <submittedName>
        <fullName evidence="3">Uncharacterized protein</fullName>
    </submittedName>
</protein>
<gene>
    <name evidence="3" type="ORF">QTG54_006336</name>
</gene>
<evidence type="ECO:0000256" key="2">
    <source>
        <dbReference type="SAM" id="Phobius"/>
    </source>
</evidence>
<dbReference type="PANTHER" id="PTHR31630:SF8">
    <property type="entry name" value="JMJC DOMAIN-CONTAINING PROTEIN"/>
    <property type="match status" value="1"/>
</dbReference>
<feature type="compositionally biased region" description="Basic residues" evidence="1">
    <location>
        <begin position="224"/>
        <end position="234"/>
    </location>
</feature>
<keyword evidence="2" id="KW-0812">Transmembrane</keyword>
<dbReference type="InterPro" id="IPR027443">
    <property type="entry name" value="IPNS-like_sf"/>
</dbReference>
<keyword evidence="2" id="KW-1133">Transmembrane helix</keyword>
<evidence type="ECO:0000256" key="1">
    <source>
        <dbReference type="SAM" id="MobiDB-lite"/>
    </source>
</evidence>
<proteinExistence type="predicted"/>
<dbReference type="AlphaFoldDB" id="A0AAD9DE42"/>
<comment type="caution">
    <text evidence="3">The sequence shown here is derived from an EMBL/GenBank/DDBJ whole genome shotgun (WGS) entry which is preliminary data.</text>
</comment>
<name>A0AAD9DE42_9STRA</name>
<dbReference type="EMBL" id="JATAAI010000010">
    <property type="protein sequence ID" value="KAK1742739.1"/>
    <property type="molecule type" value="Genomic_DNA"/>
</dbReference>
<dbReference type="Proteomes" id="UP001224775">
    <property type="component" value="Unassembled WGS sequence"/>
</dbReference>
<evidence type="ECO:0000313" key="4">
    <source>
        <dbReference type="Proteomes" id="UP001224775"/>
    </source>
</evidence>
<reference evidence="3" key="1">
    <citation type="submission" date="2023-06" db="EMBL/GenBank/DDBJ databases">
        <title>Survivors Of The Sea: Transcriptome response of Skeletonema marinoi to long-term dormancy.</title>
        <authorList>
            <person name="Pinder M.I.M."/>
            <person name="Kourtchenko O."/>
            <person name="Robertson E.K."/>
            <person name="Larsson T."/>
            <person name="Maumus F."/>
            <person name="Osuna-Cruz C.M."/>
            <person name="Vancaester E."/>
            <person name="Stenow R."/>
            <person name="Vandepoele K."/>
            <person name="Ploug H."/>
            <person name="Bruchert V."/>
            <person name="Godhe A."/>
            <person name="Topel M."/>
        </authorList>
    </citation>
    <scope>NUCLEOTIDE SEQUENCE</scope>
    <source>
        <strain evidence="3">R05AC</strain>
    </source>
</reference>
<organism evidence="3 4">
    <name type="scientific">Skeletonema marinoi</name>
    <dbReference type="NCBI Taxonomy" id="267567"/>
    <lineage>
        <taxon>Eukaryota</taxon>
        <taxon>Sar</taxon>
        <taxon>Stramenopiles</taxon>
        <taxon>Ochrophyta</taxon>
        <taxon>Bacillariophyta</taxon>
        <taxon>Coscinodiscophyceae</taxon>
        <taxon>Thalassiosirophycidae</taxon>
        <taxon>Thalassiosirales</taxon>
        <taxon>Skeletonemataceae</taxon>
        <taxon>Skeletonema</taxon>
        <taxon>Skeletonema marinoi-dohrnii complex</taxon>
    </lineage>
</organism>
<accession>A0AAD9DE42</accession>
<keyword evidence="2" id="KW-0472">Membrane</keyword>
<keyword evidence="4" id="KW-1185">Reference proteome</keyword>
<sequence length="459" mass="52299">MHLFHNCWCFVRDLLEWCDFCMVRFLKAGSLLMLTIHLCGYAILCYAAVCCCSSRQPTMSDPHLSLEQISTYLHDGILVVDNLLSPSEIIEAQTSLAQTLLNDNNVDISNLEETGHNLTNASSTNGAGGVLDIFYPDWKMSIATNEQLFRMTCQLWKESYCNGETKEDVRWHPYGTFDCNRGYMYIDRIGFRLPSKLAESIGERQLSNKEATTDATAINNASTTRKKKKKKSRAIQRSLTPHFDLCPEAYHDVTNKNKWRPIQCFVSLTDNLLPNTGGFEAAPGFHREFHSWVQNGRRLNSNSDDSAIASGEVMSSPKQQQPCIGEYTHVHDRELMKRVQHIPVRAGSVVFWDNRLPHGNSYRNDNSYDQTVPSSTAPLESCGARAVVYCSFLPDIAINRRFVERQLIDWKLGRAPRVGDRWIKQDGEEEDDDDNDLRNNEMELQLSDLGRKLIGLDKW</sequence>
<dbReference type="Gene3D" id="2.60.120.330">
    <property type="entry name" value="B-lactam Antibiotic, Isopenicillin N Synthase, Chain"/>
    <property type="match status" value="1"/>
</dbReference>
<evidence type="ECO:0000313" key="3">
    <source>
        <dbReference type="EMBL" id="KAK1742739.1"/>
    </source>
</evidence>
<feature type="compositionally biased region" description="Polar residues" evidence="1">
    <location>
        <begin position="208"/>
        <end position="223"/>
    </location>
</feature>
<feature type="region of interest" description="Disordered" evidence="1">
    <location>
        <begin position="208"/>
        <end position="235"/>
    </location>
</feature>
<feature type="transmembrane region" description="Helical" evidence="2">
    <location>
        <begin position="31"/>
        <end position="49"/>
    </location>
</feature>
<dbReference type="SUPFAM" id="SSF51197">
    <property type="entry name" value="Clavaminate synthase-like"/>
    <property type="match status" value="1"/>
</dbReference>
<dbReference type="PANTHER" id="PTHR31630">
    <property type="entry name" value="PHYTANOYL-COA DIOXYGENASE-RELATED-RELATED"/>
    <property type="match status" value="1"/>
</dbReference>